<protein>
    <recommendedName>
        <fullName evidence="2">RNase H type-1 domain-containing protein</fullName>
    </recommendedName>
</protein>
<feature type="compositionally biased region" description="Basic and acidic residues" evidence="1">
    <location>
        <begin position="261"/>
        <end position="271"/>
    </location>
</feature>
<accession>A0A165LB89</accession>
<dbReference type="GO" id="GO:0004523">
    <property type="term" value="F:RNA-DNA hybrid ribonuclease activity"/>
    <property type="evidence" value="ECO:0007669"/>
    <property type="project" value="InterPro"/>
</dbReference>
<dbReference type="Gene3D" id="3.30.420.10">
    <property type="entry name" value="Ribonuclease H-like superfamily/Ribonuclease H"/>
    <property type="match status" value="1"/>
</dbReference>
<dbReference type="InterPro" id="IPR036397">
    <property type="entry name" value="RNaseH_sf"/>
</dbReference>
<dbReference type="Proteomes" id="UP000076727">
    <property type="component" value="Unassembled WGS sequence"/>
</dbReference>
<proteinExistence type="predicted"/>
<feature type="region of interest" description="Disordered" evidence="1">
    <location>
        <begin position="243"/>
        <end position="297"/>
    </location>
</feature>
<keyword evidence="4" id="KW-1185">Reference proteome</keyword>
<dbReference type="EMBL" id="KV429137">
    <property type="protein sequence ID" value="KZT64189.1"/>
    <property type="molecule type" value="Genomic_DNA"/>
</dbReference>
<evidence type="ECO:0000313" key="3">
    <source>
        <dbReference type="EMBL" id="KZT64189.1"/>
    </source>
</evidence>
<dbReference type="OrthoDB" id="2786665at2759"/>
<organism evidence="3 4">
    <name type="scientific">Daedalea quercina L-15889</name>
    <dbReference type="NCBI Taxonomy" id="1314783"/>
    <lineage>
        <taxon>Eukaryota</taxon>
        <taxon>Fungi</taxon>
        <taxon>Dikarya</taxon>
        <taxon>Basidiomycota</taxon>
        <taxon>Agaricomycotina</taxon>
        <taxon>Agaricomycetes</taxon>
        <taxon>Polyporales</taxon>
        <taxon>Fomitopsis</taxon>
    </lineage>
</organism>
<dbReference type="GO" id="GO:0003676">
    <property type="term" value="F:nucleic acid binding"/>
    <property type="evidence" value="ECO:0007669"/>
    <property type="project" value="InterPro"/>
</dbReference>
<evidence type="ECO:0000259" key="2">
    <source>
        <dbReference type="PROSITE" id="PS50879"/>
    </source>
</evidence>
<name>A0A165LB89_9APHY</name>
<dbReference type="SUPFAM" id="SSF53098">
    <property type="entry name" value="Ribonuclease H-like"/>
    <property type="match status" value="1"/>
</dbReference>
<dbReference type="InterPro" id="IPR002156">
    <property type="entry name" value="RNaseH_domain"/>
</dbReference>
<dbReference type="AlphaFoldDB" id="A0A165LB89"/>
<reference evidence="3 4" key="1">
    <citation type="journal article" date="2016" name="Mol. Biol. Evol.">
        <title>Comparative Genomics of Early-Diverging Mushroom-Forming Fungi Provides Insights into the Origins of Lignocellulose Decay Capabilities.</title>
        <authorList>
            <person name="Nagy L.G."/>
            <person name="Riley R."/>
            <person name="Tritt A."/>
            <person name="Adam C."/>
            <person name="Daum C."/>
            <person name="Floudas D."/>
            <person name="Sun H."/>
            <person name="Yadav J.S."/>
            <person name="Pangilinan J."/>
            <person name="Larsson K.H."/>
            <person name="Matsuura K."/>
            <person name="Barry K."/>
            <person name="Labutti K."/>
            <person name="Kuo R."/>
            <person name="Ohm R.A."/>
            <person name="Bhattacharya S.S."/>
            <person name="Shirouzu T."/>
            <person name="Yoshinaga Y."/>
            <person name="Martin F.M."/>
            <person name="Grigoriev I.V."/>
            <person name="Hibbett D.S."/>
        </authorList>
    </citation>
    <scope>NUCLEOTIDE SEQUENCE [LARGE SCALE GENOMIC DNA]</scope>
    <source>
        <strain evidence="3 4">L-15889</strain>
    </source>
</reference>
<sequence length="297" mass="33205">MAGLSWAARDVTAYTTAHPELTIRHLYFFADNTSAISTIFETRTSTAQGYSRTFRELIIQYLDAHQDNKVTVEWTPGHEGITGNELADQLAKDAADLAPPHKLASRASARRRAKERAHKAWIDEWKNSPPGGRFATANRLPPTDRPRKHFRELKREVFGRVTQCRTGHGHFGEYYHHHVPTEPEDCPCGAPLQTRQHILRDCPRYEPHRDTLRTASEHIDLPTILGTENGIKALAKFIERSGAFTKTGEPPGPRNGAEGGEGDRGHERDPPTDEEDDANGDAGEVGEVAYSDDEDDR</sequence>
<gene>
    <name evidence="3" type="ORF">DAEQUDRAFT_679008</name>
</gene>
<dbReference type="CDD" id="cd09276">
    <property type="entry name" value="Rnase_HI_RT_non_LTR"/>
    <property type="match status" value="1"/>
</dbReference>
<evidence type="ECO:0000313" key="4">
    <source>
        <dbReference type="Proteomes" id="UP000076727"/>
    </source>
</evidence>
<feature type="domain" description="RNase H type-1" evidence="2">
    <location>
        <begin position="1"/>
        <end position="96"/>
    </location>
</feature>
<dbReference type="PROSITE" id="PS50879">
    <property type="entry name" value="RNASE_H_1"/>
    <property type="match status" value="1"/>
</dbReference>
<dbReference type="STRING" id="1314783.A0A165LB89"/>
<dbReference type="InterPro" id="IPR012337">
    <property type="entry name" value="RNaseH-like_sf"/>
</dbReference>
<dbReference type="Pfam" id="PF00075">
    <property type="entry name" value="RNase_H"/>
    <property type="match status" value="1"/>
</dbReference>
<evidence type="ECO:0000256" key="1">
    <source>
        <dbReference type="SAM" id="MobiDB-lite"/>
    </source>
</evidence>